<dbReference type="RefSeq" id="WP_063281343.1">
    <property type="nucleotide sequence ID" value="NZ_LIYF01000011.1"/>
</dbReference>
<evidence type="ECO:0000313" key="4">
    <source>
        <dbReference type="EMBL" id="KZK07635.1"/>
    </source>
</evidence>
<protein>
    <submittedName>
        <fullName evidence="4">Exopolysaccharide biosynthesis protein</fullName>
    </submittedName>
</protein>
<dbReference type="EMBL" id="LIYF01000011">
    <property type="protein sequence ID" value="KZK07635.1"/>
    <property type="molecule type" value="Genomic_DNA"/>
</dbReference>
<dbReference type="InterPro" id="IPR014565">
    <property type="entry name" value="EpsL_firmicutes"/>
</dbReference>
<gene>
    <name evidence="4" type="ORF">AB996_0641</name>
</gene>
<dbReference type="PATRIC" id="fig|1359.32.peg.2012"/>
<evidence type="ECO:0000256" key="1">
    <source>
        <dbReference type="SAM" id="MobiDB-lite"/>
    </source>
</evidence>
<dbReference type="PANTHER" id="PTHR40446:SF2">
    <property type="entry name" value="N-ACETYLGLUCOSAMINE-1-PHOSPHODIESTER ALPHA-N-ACETYLGLUCOSAMINIDASE"/>
    <property type="match status" value="1"/>
</dbReference>
<feature type="compositionally biased region" description="Polar residues" evidence="1">
    <location>
        <begin position="41"/>
        <end position="55"/>
    </location>
</feature>
<keyword evidence="2" id="KW-0812">Transmembrane</keyword>
<dbReference type="AlphaFoldDB" id="A0A166K4S2"/>
<dbReference type="Proteomes" id="UP000076519">
    <property type="component" value="Unassembled WGS sequence"/>
</dbReference>
<evidence type="ECO:0000256" key="2">
    <source>
        <dbReference type="SAM" id="Phobius"/>
    </source>
</evidence>
<name>A0A166K4S2_LACLC</name>
<evidence type="ECO:0000313" key="5">
    <source>
        <dbReference type="Proteomes" id="UP000076519"/>
    </source>
</evidence>
<dbReference type="PANTHER" id="PTHR40446">
    <property type="entry name" value="N-ACETYLGLUCOSAMINE-1-PHOSPHODIESTER ALPHA-N-ACETYLGLUCOSAMINIDASE"/>
    <property type="match status" value="1"/>
</dbReference>
<sequence>MLKNNFPKKIMVSSLILIFFILLIMVGKYIFDKETYVPPTTSQQVTKTSESNGYLSSSSQVSKSQSSTEKAQAIVPVESTGVSDWLQVKSQGSGEKFTDLSTGDFKIYKVHSPQVLKTATSTDSPVLRMTEVVSKYPDSLIMNASGFNMTTGKITGFQINNGKLFKDWNSDQRAKYAFVFNKDGSSEVYDSTTPASEILKKGADMSFSFGSILIKNGKSLPSDGTVNWEIHSFLGNDKDNNIYLIISDTNTGYPAIMSELESLHLENALVMDGGGSSQMSLDGQAIYPSQDNRSVNDYIVLK</sequence>
<reference evidence="4 5" key="1">
    <citation type="submission" date="2015-08" db="EMBL/GenBank/DDBJ databases">
        <title>Draft Genome Sequences of 11 Lactococcus lactis subspecies cremoris strains.</title>
        <authorList>
            <person name="Wels M."/>
            <person name="Backus L."/>
            <person name="Boekhorst J."/>
            <person name="Dijkstra A."/>
            <person name="Beerthuizen M."/>
            <person name="Siezen R."/>
            <person name="Bachmann H."/>
            <person name="Van Hijum S."/>
        </authorList>
    </citation>
    <scope>NUCLEOTIDE SEQUENCE [LARGE SCALE GENOMIC DNA]</scope>
    <source>
        <strain evidence="4 5">KW10</strain>
    </source>
</reference>
<keyword evidence="2" id="KW-1133">Transmembrane helix</keyword>
<organism evidence="4 5">
    <name type="scientific">Lactococcus lactis subsp. cremoris</name>
    <name type="common">Streptococcus cremoris</name>
    <dbReference type="NCBI Taxonomy" id="1359"/>
    <lineage>
        <taxon>Bacteria</taxon>
        <taxon>Bacillati</taxon>
        <taxon>Bacillota</taxon>
        <taxon>Bacilli</taxon>
        <taxon>Lactobacillales</taxon>
        <taxon>Streptococcaceae</taxon>
        <taxon>Lactococcus</taxon>
    </lineage>
</organism>
<feature type="region of interest" description="Disordered" evidence="1">
    <location>
        <begin position="41"/>
        <end position="63"/>
    </location>
</feature>
<dbReference type="InterPro" id="IPR018711">
    <property type="entry name" value="NAGPA"/>
</dbReference>
<dbReference type="PIRSF" id="PIRSF031512">
    <property type="entry name" value="EpsL"/>
    <property type="match status" value="1"/>
</dbReference>
<feature type="transmembrane region" description="Helical" evidence="2">
    <location>
        <begin position="12"/>
        <end position="31"/>
    </location>
</feature>
<evidence type="ECO:0000259" key="3">
    <source>
        <dbReference type="Pfam" id="PF09992"/>
    </source>
</evidence>
<keyword evidence="2" id="KW-0472">Membrane</keyword>
<feature type="domain" description="Phosphodiester glycosidase" evidence="3">
    <location>
        <begin position="142"/>
        <end position="301"/>
    </location>
</feature>
<comment type="caution">
    <text evidence="4">The sequence shown here is derived from an EMBL/GenBank/DDBJ whole genome shotgun (WGS) entry which is preliminary data.</text>
</comment>
<accession>A0A166K4S2</accession>
<dbReference type="Pfam" id="PF09992">
    <property type="entry name" value="NAGPA"/>
    <property type="match status" value="1"/>
</dbReference>
<proteinExistence type="predicted"/>